<dbReference type="GO" id="GO:1902404">
    <property type="term" value="P:mitotic actomyosin contractile ring contraction"/>
    <property type="evidence" value="ECO:0000318"/>
    <property type="project" value="GO_Central"/>
</dbReference>
<dbReference type="GO" id="GO:0110085">
    <property type="term" value="C:mitotic actomyosin contractile ring"/>
    <property type="evidence" value="ECO:0000318"/>
    <property type="project" value="GO_Central"/>
</dbReference>
<gene>
    <name evidence="3" type="ORF">UMAG_04393</name>
</gene>
<feature type="coiled-coil region" evidence="1">
    <location>
        <begin position="394"/>
        <end position="421"/>
    </location>
</feature>
<feature type="coiled-coil region" evidence="1">
    <location>
        <begin position="588"/>
        <end position="657"/>
    </location>
</feature>
<feature type="coiled-coil region" evidence="1">
    <location>
        <begin position="910"/>
        <end position="1000"/>
    </location>
</feature>
<evidence type="ECO:0000313" key="3">
    <source>
        <dbReference type="EMBL" id="KIS67294.1"/>
    </source>
</evidence>
<dbReference type="STRING" id="237631.A0A0D1DSI3"/>
<dbReference type="VEuPathDB" id="FungiDB:UMAG_04393"/>
<feature type="compositionally biased region" description="Polar residues" evidence="2">
    <location>
        <begin position="258"/>
        <end position="269"/>
    </location>
</feature>
<dbReference type="KEGG" id="uma:UMAG_04393"/>
<dbReference type="Gene3D" id="1.20.5.340">
    <property type="match status" value="1"/>
</dbReference>
<feature type="region of interest" description="Disordered" evidence="2">
    <location>
        <begin position="242"/>
        <end position="269"/>
    </location>
</feature>
<dbReference type="Gene3D" id="1.10.287.1490">
    <property type="match status" value="1"/>
</dbReference>
<keyword evidence="1" id="KW-0175">Coiled coil</keyword>
<dbReference type="PANTHER" id="PTHR23159">
    <property type="entry name" value="CENTROSOMAL PROTEIN 2"/>
    <property type="match status" value="1"/>
</dbReference>
<dbReference type="GO" id="GO:0000146">
    <property type="term" value="F:microfilament motor activity"/>
    <property type="evidence" value="ECO:0000318"/>
    <property type="project" value="GO_Central"/>
</dbReference>
<evidence type="ECO:0000256" key="1">
    <source>
        <dbReference type="SAM" id="Coils"/>
    </source>
</evidence>
<feature type="compositionally biased region" description="Basic and acidic residues" evidence="2">
    <location>
        <begin position="245"/>
        <end position="257"/>
    </location>
</feature>
<keyword evidence="4" id="KW-1185">Reference proteome</keyword>
<evidence type="ECO:0000313" key="4">
    <source>
        <dbReference type="Proteomes" id="UP000000561"/>
    </source>
</evidence>
<dbReference type="Proteomes" id="UP000000561">
    <property type="component" value="Chromosome 14"/>
</dbReference>
<dbReference type="GO" id="GO:0051015">
    <property type="term" value="F:actin filament binding"/>
    <property type="evidence" value="ECO:0000318"/>
    <property type="project" value="GO_Central"/>
</dbReference>
<dbReference type="OMA" id="MDRTSWL"/>
<reference evidence="3 4" key="1">
    <citation type="journal article" date="2006" name="Nature">
        <title>Insights from the genome of the biotrophic fungal plant pathogen Ustilago maydis.</title>
        <authorList>
            <person name="Kamper J."/>
            <person name="Kahmann R."/>
            <person name="Bolker M."/>
            <person name="Ma L.J."/>
            <person name="Brefort T."/>
            <person name="Saville B.J."/>
            <person name="Banuett F."/>
            <person name="Kronstad J.W."/>
            <person name="Gold S.E."/>
            <person name="Muller O."/>
            <person name="Perlin M.H."/>
            <person name="Wosten H.A."/>
            <person name="de Vries R."/>
            <person name="Ruiz-Herrera J."/>
            <person name="Reynaga-Pena C.G."/>
            <person name="Snetselaar K."/>
            <person name="McCann M."/>
            <person name="Perez-Martin J."/>
            <person name="Feldbrugge M."/>
            <person name="Basse C.W."/>
            <person name="Steinberg G."/>
            <person name="Ibeas J.I."/>
            <person name="Holloman W."/>
            <person name="Guzman P."/>
            <person name="Farman M."/>
            <person name="Stajich J.E."/>
            <person name="Sentandreu R."/>
            <person name="Gonzalez-Prieto J.M."/>
            <person name="Kennell J.C."/>
            <person name="Molina L."/>
            <person name="Schirawski J."/>
            <person name="Mendoza-Mendoza A."/>
            <person name="Greilinger D."/>
            <person name="Munch K."/>
            <person name="Rossel N."/>
            <person name="Scherer M."/>
            <person name="Vranes M."/>
            <person name="Ladendorf O."/>
            <person name="Vincon V."/>
            <person name="Fuchs U."/>
            <person name="Sandrock B."/>
            <person name="Meng S."/>
            <person name="Ho E.C."/>
            <person name="Cahill M.J."/>
            <person name="Boyce K.J."/>
            <person name="Klose J."/>
            <person name="Klosterman S.J."/>
            <person name="Deelstra H.J."/>
            <person name="Ortiz-Castellanos L."/>
            <person name="Li W."/>
            <person name="Sanchez-Alonso P."/>
            <person name="Schreier P.H."/>
            <person name="Hauser-Hahn I."/>
            <person name="Vaupel M."/>
            <person name="Koopmann E."/>
            <person name="Friedrich G."/>
            <person name="Voss H."/>
            <person name="Schluter T."/>
            <person name="Margolis J."/>
            <person name="Platt D."/>
            <person name="Swimmer C."/>
            <person name="Gnirke A."/>
            <person name="Chen F."/>
            <person name="Vysotskaia V."/>
            <person name="Mannhaupt G."/>
            <person name="Guldener U."/>
            <person name="Munsterkotter M."/>
            <person name="Haase D."/>
            <person name="Oesterheld M."/>
            <person name="Mewes H.W."/>
            <person name="Mauceli E.W."/>
            <person name="DeCaprio D."/>
            <person name="Wade C.M."/>
            <person name="Butler J."/>
            <person name="Young S."/>
            <person name="Jaffe D.B."/>
            <person name="Calvo S."/>
            <person name="Nusbaum C."/>
            <person name="Galagan J."/>
            <person name="Birren B.W."/>
        </authorList>
    </citation>
    <scope>NUCLEOTIDE SEQUENCE [LARGE SCALE GENOMIC DNA]</scope>
    <source>
        <strain evidence="4">DSM 14603 / FGSC 9021 / UM521</strain>
    </source>
</reference>
<dbReference type="OrthoDB" id="10255344at2759"/>
<name>A0A0D1DSI3_MYCMD</name>
<dbReference type="AlphaFoldDB" id="A0A0D1DSI3"/>
<sequence length="1202" mass="131756">MSESSFDVTCTPMASRRISMLPISHADLSSPTTAARQIQVLELENVALADELTTATDRIRHLEADIDRLTCSSSSSESAISSSSIDMAHAHRLAAELKSAKRLVHRLIAKIASHPPSSPHAELEDDMFSLDRSITHDPERSVVVPLSTHITTPNGKTKVARSFDADLLDDVQSLADAFKQHAKQLSFSTAEASLALQSANVENQTLCVRIQELEADLASARHVTPSSPDPDAVIQQLQTQLDAASQRETELQTHLEQSHSTQSSLQQKLTETTAKLDQITAEQELTISAAAKKSAAQIEALQMQLQEQLSSTNTPGIDCDACGRMAQLQVDPDAASAASAELQQQQNDRDAADKASAAQIEALQVELDRRRSKSSDLHAILQELHEKKNRLHAIELHNSQLKSLEKVLAQQQRIVDLLDRQATQNDAGGAFEWMSYSHQLSSLLEQLKCAAKSTAAKQVKDESIGTEMVTTNHVEASIMTDAFDASSTRNQNDELVSTLQEQISEMEARILRRNEQIGSLQRQLRNVENDLARTRTNQTLAEQTVFELDAERVQHLDKIKLLEEHVARVEASSDSESRARRVQAEMQTDDEADALREMQAALQTAKEETSELRAQLGQLTAENAGLEAQKTEIENTIAQLTHQVHTLETALEQAKSLDEQRESEISLLTCQLEKSDDRLTTIKLELEGLHVSLAERREASSLDAERIQALESQLSTVQADHSALTSSATAQRQQLEQARSTIDELNAKIAALVRQVEPDQNKARALQTELVELQAKHAELERVLLERDQAIQNRNTEYWSLKEELAELQDEVERSRSDPSAHVVGELQSQLAAAVQAKSHLEERIGAQEAALLRIKSDLASARSTEELLNHQNSASQRRIMDLEVHVHQLESDPRASETPTQDADLKHRMQEAESEIGYLTTRISQLEEELSRKAEEIEEADSKILDALKESKKYATRYTKLSGRFEVLQAEVKAKEARVDEVEQLLRVERERVVCMEKENGKRGEHDKRLASGGLAGRKRAKPDSVDDEMHVAATAKTRSALRQAGVKAVYAPSPRTPAASFTPVRRAVAHSAARAHTNASAPPLVLGQAPPSNHAIVRSTSNPSELIAQRFSTSPAAAVCKPLLSDRTNLSSTTAPVGTSRLSSKMASSGADAAKCTSTHSSAADSRPDSVVAPCASAAAGAADFLARIKAQRAAASQRA</sequence>
<feature type="coiled-coil region" evidence="1">
    <location>
        <begin position="489"/>
        <end position="537"/>
    </location>
</feature>
<dbReference type="EMBL" id="CM003153">
    <property type="protein sequence ID" value="KIS67294.1"/>
    <property type="molecule type" value="Genomic_DNA"/>
</dbReference>
<dbReference type="InParanoid" id="A0A0D1DSI3"/>
<dbReference type="GO" id="GO:0005737">
    <property type="term" value="C:cytoplasm"/>
    <property type="evidence" value="ECO:0000318"/>
    <property type="project" value="GO_Central"/>
</dbReference>
<feature type="compositionally biased region" description="Basic and acidic residues" evidence="2">
    <location>
        <begin position="1000"/>
        <end position="1011"/>
    </location>
</feature>
<dbReference type="RefSeq" id="XP_011391093.1">
    <property type="nucleotide sequence ID" value="XM_011392791.1"/>
</dbReference>
<feature type="coiled-coil region" evidence="1">
    <location>
        <begin position="728"/>
        <end position="844"/>
    </location>
</feature>
<organism evidence="3 4">
    <name type="scientific">Mycosarcoma maydis</name>
    <name type="common">Corn smut fungus</name>
    <name type="synonym">Ustilago maydis</name>
    <dbReference type="NCBI Taxonomy" id="5270"/>
    <lineage>
        <taxon>Eukaryota</taxon>
        <taxon>Fungi</taxon>
        <taxon>Dikarya</taxon>
        <taxon>Basidiomycota</taxon>
        <taxon>Ustilaginomycotina</taxon>
        <taxon>Ustilaginomycetes</taxon>
        <taxon>Ustilaginales</taxon>
        <taxon>Ustilaginaceae</taxon>
        <taxon>Mycosarcoma</taxon>
    </lineage>
</organism>
<evidence type="ECO:0000256" key="2">
    <source>
        <dbReference type="SAM" id="MobiDB-lite"/>
    </source>
</evidence>
<proteinExistence type="predicted"/>
<protein>
    <submittedName>
        <fullName evidence="3">Uncharacterized protein</fullName>
    </submittedName>
</protein>
<dbReference type="GeneID" id="23564592"/>
<dbReference type="GO" id="GO:0016460">
    <property type="term" value="C:myosin II complex"/>
    <property type="evidence" value="ECO:0000318"/>
    <property type="project" value="GO_Central"/>
</dbReference>
<feature type="region of interest" description="Disordered" evidence="2">
    <location>
        <begin position="333"/>
        <end position="353"/>
    </location>
</feature>
<feature type="region of interest" description="Disordered" evidence="2">
    <location>
        <begin position="1000"/>
        <end position="1029"/>
    </location>
</feature>
<dbReference type="PANTHER" id="PTHR23159:SF31">
    <property type="entry name" value="CENTROSOME-ASSOCIATED PROTEIN CEP250 ISOFORM X1"/>
    <property type="match status" value="1"/>
</dbReference>
<dbReference type="GO" id="GO:0032982">
    <property type="term" value="C:myosin filament"/>
    <property type="evidence" value="ECO:0000318"/>
    <property type="project" value="GO_Central"/>
</dbReference>
<feature type="coiled-coil region" evidence="1">
    <location>
        <begin position="38"/>
        <end position="110"/>
    </location>
</feature>
<dbReference type="eggNOG" id="ENOG502SD6Y">
    <property type="taxonomic scope" value="Eukaryota"/>
</dbReference>
<accession>A0A0D1DSI3</accession>